<dbReference type="FunFam" id="2.60.40.10:FF:000158">
    <property type="entry name" value="Sidekick cell adhesion molecule 2"/>
    <property type="match status" value="1"/>
</dbReference>
<keyword evidence="10" id="KW-0393">Immunoglobulin domain</keyword>
<evidence type="ECO:0000313" key="18">
    <source>
        <dbReference type="Proteomes" id="UP000677054"/>
    </source>
</evidence>
<dbReference type="PROSITE" id="PS50853">
    <property type="entry name" value="FN3"/>
    <property type="match status" value="13"/>
</dbReference>
<evidence type="ECO:0000256" key="10">
    <source>
        <dbReference type="ARBA" id="ARBA00023319"/>
    </source>
</evidence>
<feature type="region of interest" description="Disordered" evidence="13">
    <location>
        <begin position="2075"/>
        <end position="2094"/>
    </location>
</feature>
<evidence type="ECO:0000256" key="8">
    <source>
        <dbReference type="ARBA" id="ARBA00023157"/>
    </source>
</evidence>
<feature type="domain" description="Fibronectin type-III" evidence="16">
    <location>
        <begin position="948"/>
        <end position="1048"/>
    </location>
</feature>
<feature type="domain" description="Fibronectin type-III" evidence="16">
    <location>
        <begin position="739"/>
        <end position="836"/>
    </location>
</feature>
<evidence type="ECO:0000256" key="5">
    <source>
        <dbReference type="ARBA" id="ARBA00022889"/>
    </source>
</evidence>
<keyword evidence="3" id="KW-0732">Signal</keyword>
<keyword evidence="5" id="KW-0130">Cell adhesion</keyword>
<feature type="domain" description="Fibronectin type-III" evidence="16">
    <location>
        <begin position="1598"/>
        <end position="1699"/>
    </location>
</feature>
<feature type="domain" description="Fibronectin type-III" evidence="16">
    <location>
        <begin position="1389"/>
        <end position="1482"/>
    </location>
</feature>
<feature type="domain" description="Fibronectin type-III" evidence="16">
    <location>
        <begin position="1049"/>
        <end position="1144"/>
    </location>
</feature>
<feature type="domain" description="Fibronectin type-III" evidence="16">
    <location>
        <begin position="1804"/>
        <end position="1897"/>
    </location>
</feature>
<dbReference type="Pfam" id="PF13927">
    <property type="entry name" value="Ig_3"/>
    <property type="match status" value="1"/>
</dbReference>
<evidence type="ECO:0000256" key="2">
    <source>
        <dbReference type="ARBA" id="ARBA00022692"/>
    </source>
</evidence>
<dbReference type="InterPro" id="IPR007110">
    <property type="entry name" value="Ig-like_dom"/>
</dbReference>
<organism evidence="17">
    <name type="scientific">Darwinula stevensoni</name>
    <dbReference type="NCBI Taxonomy" id="69355"/>
    <lineage>
        <taxon>Eukaryota</taxon>
        <taxon>Metazoa</taxon>
        <taxon>Ecdysozoa</taxon>
        <taxon>Arthropoda</taxon>
        <taxon>Crustacea</taxon>
        <taxon>Oligostraca</taxon>
        <taxon>Ostracoda</taxon>
        <taxon>Podocopa</taxon>
        <taxon>Podocopida</taxon>
        <taxon>Darwinulocopina</taxon>
        <taxon>Darwinuloidea</taxon>
        <taxon>Darwinulidae</taxon>
        <taxon>Darwinula</taxon>
    </lineage>
</organism>
<dbReference type="InterPro" id="IPR003598">
    <property type="entry name" value="Ig_sub2"/>
</dbReference>
<dbReference type="Pfam" id="PF00041">
    <property type="entry name" value="fn3"/>
    <property type="match status" value="13"/>
</dbReference>
<feature type="domain" description="Ig-like" evidence="15">
    <location>
        <begin position="533"/>
        <end position="622"/>
    </location>
</feature>
<evidence type="ECO:0000256" key="14">
    <source>
        <dbReference type="SAM" id="Phobius"/>
    </source>
</evidence>
<evidence type="ECO:0000256" key="7">
    <source>
        <dbReference type="ARBA" id="ARBA00023136"/>
    </source>
</evidence>
<feature type="domain" description="Ig-like" evidence="15">
    <location>
        <begin position="5"/>
        <end position="88"/>
    </location>
</feature>
<dbReference type="EMBL" id="LR900893">
    <property type="protein sequence ID" value="CAD7247199.1"/>
    <property type="molecule type" value="Genomic_DNA"/>
</dbReference>
<evidence type="ECO:0000256" key="3">
    <source>
        <dbReference type="ARBA" id="ARBA00022729"/>
    </source>
</evidence>
<feature type="domain" description="Fibronectin type-III" evidence="16">
    <location>
        <begin position="629"/>
        <end position="733"/>
    </location>
</feature>
<accession>A0A7R8XC84</accession>
<evidence type="ECO:0000256" key="6">
    <source>
        <dbReference type="ARBA" id="ARBA00022989"/>
    </source>
</evidence>
<keyword evidence="9" id="KW-0325">Glycoprotein</keyword>
<dbReference type="GO" id="GO:0009653">
    <property type="term" value="P:anatomical structure morphogenesis"/>
    <property type="evidence" value="ECO:0007669"/>
    <property type="project" value="UniProtKB-ARBA"/>
</dbReference>
<dbReference type="PANTHER" id="PTHR44170:SF46">
    <property type="entry name" value="PROTEIN SIDEKICK"/>
    <property type="match status" value="1"/>
</dbReference>
<keyword evidence="18" id="KW-1185">Reference proteome</keyword>
<keyword evidence="12" id="KW-0175">Coiled coil</keyword>
<protein>
    <recommendedName>
        <fullName evidence="19">Protein sidekick</fullName>
    </recommendedName>
</protein>
<name>A0A7R8XC84_9CRUS</name>
<feature type="domain" description="Ig-like" evidence="15">
    <location>
        <begin position="418"/>
        <end position="504"/>
    </location>
</feature>
<dbReference type="InterPro" id="IPR003599">
    <property type="entry name" value="Ig_sub"/>
</dbReference>
<feature type="domain" description="Fibronectin type-III" evidence="16">
    <location>
        <begin position="1899"/>
        <end position="1998"/>
    </location>
</feature>
<feature type="region of interest" description="Disordered" evidence="13">
    <location>
        <begin position="2134"/>
        <end position="2154"/>
    </location>
</feature>
<keyword evidence="4" id="KW-0677">Repeat</keyword>
<dbReference type="SMART" id="SM00060">
    <property type="entry name" value="FN3"/>
    <property type="match status" value="13"/>
</dbReference>
<dbReference type="InterPro" id="IPR036179">
    <property type="entry name" value="Ig-like_dom_sf"/>
</dbReference>
<dbReference type="FunFam" id="2.60.40.10:FF:000028">
    <property type="entry name" value="Neuronal cell adhesion molecule"/>
    <property type="match status" value="3"/>
</dbReference>
<dbReference type="SMART" id="SM00409">
    <property type="entry name" value="IG"/>
    <property type="match status" value="6"/>
</dbReference>
<reference evidence="17" key="1">
    <citation type="submission" date="2020-11" db="EMBL/GenBank/DDBJ databases">
        <authorList>
            <person name="Tran Van P."/>
        </authorList>
    </citation>
    <scope>NUCLEOTIDE SEQUENCE</scope>
</reference>
<dbReference type="Proteomes" id="UP000677054">
    <property type="component" value="Unassembled WGS sequence"/>
</dbReference>
<keyword evidence="7 14" id="KW-0472">Membrane</keyword>
<gene>
    <name evidence="17" type="ORF">DSTB1V02_LOCUS7033</name>
</gene>
<feature type="coiled-coil region" evidence="12">
    <location>
        <begin position="2425"/>
        <end position="2496"/>
    </location>
</feature>
<dbReference type="GO" id="GO:0030154">
    <property type="term" value="P:cell differentiation"/>
    <property type="evidence" value="ECO:0007669"/>
    <property type="project" value="UniProtKB-ARBA"/>
</dbReference>
<dbReference type="GO" id="GO:0016020">
    <property type="term" value="C:membrane"/>
    <property type="evidence" value="ECO:0007669"/>
    <property type="project" value="UniProtKB-SubCell"/>
</dbReference>
<feature type="domain" description="Ig-like" evidence="15">
    <location>
        <begin position="298"/>
        <end position="382"/>
    </location>
</feature>
<feature type="domain" description="Fibronectin type-III" evidence="16">
    <location>
        <begin position="1704"/>
        <end position="1800"/>
    </location>
</feature>
<dbReference type="PROSITE" id="PS50835">
    <property type="entry name" value="IG_LIKE"/>
    <property type="match status" value="5"/>
</dbReference>
<dbReference type="InterPro" id="IPR003961">
    <property type="entry name" value="FN3_dom"/>
</dbReference>
<dbReference type="OrthoDB" id="8923679at2759"/>
<dbReference type="Gene3D" id="2.60.40.10">
    <property type="entry name" value="Immunoglobulins"/>
    <property type="match status" value="19"/>
</dbReference>
<dbReference type="SMART" id="SM00408">
    <property type="entry name" value="IGc2"/>
    <property type="match status" value="5"/>
</dbReference>
<comment type="subcellular location">
    <subcellularLocation>
        <location evidence="1">Membrane</location>
        <topology evidence="1">Single-pass type I membrane protein</topology>
    </subcellularLocation>
</comment>
<evidence type="ECO:0000259" key="15">
    <source>
        <dbReference type="PROSITE" id="PS50835"/>
    </source>
</evidence>
<evidence type="ECO:0000256" key="11">
    <source>
        <dbReference type="ARBA" id="ARBA00061621"/>
    </source>
</evidence>
<evidence type="ECO:0000259" key="16">
    <source>
        <dbReference type="PROSITE" id="PS50853"/>
    </source>
</evidence>
<evidence type="ECO:0000313" key="17">
    <source>
        <dbReference type="EMBL" id="CAD7247199.1"/>
    </source>
</evidence>
<dbReference type="PANTHER" id="PTHR44170">
    <property type="entry name" value="PROTEIN SIDEKICK"/>
    <property type="match status" value="1"/>
</dbReference>
<dbReference type="GO" id="GO:0098609">
    <property type="term" value="P:cell-cell adhesion"/>
    <property type="evidence" value="ECO:0007669"/>
    <property type="project" value="TreeGrafter"/>
</dbReference>
<dbReference type="InterPro" id="IPR013098">
    <property type="entry name" value="Ig_I-set"/>
</dbReference>
<dbReference type="InterPro" id="IPR013783">
    <property type="entry name" value="Ig-like_fold"/>
</dbReference>
<evidence type="ECO:0000256" key="13">
    <source>
        <dbReference type="SAM" id="MobiDB-lite"/>
    </source>
</evidence>
<dbReference type="SUPFAM" id="SSF48726">
    <property type="entry name" value="Immunoglobulin"/>
    <property type="match status" value="5"/>
</dbReference>
<sequence>MRQAPRFITQPSSSGSIVNIGQTKILQCQAIGYPQPEYLWLKDRKKLGEFTSEHFYRIQSVQKEDSGSYQCIARNSVGSIFSEKVQVSVAYMEDLGAPANQTVTVSSGEAAVFQLPQLSSYPVPSFTWQANDNTFLYGLKYALTSSPRHQLIILATEASDQKAYRARVTNTQLGEDSYSGYFDLQVRQTGVDSIPPQIIVPPSEMQVVKGTSNVRLECIANANECFPLTRPLYQLETLWFKDGNRMEETGLPYSFDLWNRTLNLISIDQRHSGIYKCEVKLRSDNSATVSAAASIIRPVLTKQMSLETLTEFGRMETLPCEAIGTPAPNISWFKDTILVLNGSNPRYSFGEDGSVTIENIEMADTGMWQCMASNAAGEASAATWLRVRTLRRFGKENGILTLRLIPGNVEDPLSATAPVWVKKPVDMTALDGKDATIQCQASGSPTPNATWIKPDGKVVDGVGRLQVLDSGDLLVAAVRTSDEGIYQCTRANEAGMLQATAHLGVLGMFSSSSSKEAYGWRTYSLAYCLIVRTQIIQPPVDTRVILGHVATLLCKVSSDPKVPFKITWFHDGEYMDPLASQRISMKQDGTLEIQEARASDVGEYACRVTSGGGNESRSAHLAVVELPYAPSNVKANLLLSSPHVANVSWSPGFDGNSEILKYIIQMRIVPSSGLLPAPDLSWMTALVNVSHDDRWALISGLQAAASYEFRVSALNSVGEGIPSTQSNMITLPPEPPSGPPQGLVGSARSPTAIMIQWQPPRSEEQNGRIHGYIIRYRLFGYGHSPWSYRNISNDAQRNYLIQELITFKDYEIGIAAFNKKGVGVFSESIRVKTREGVPEAMPTEVRVEAINSTAVRIWWKPPDPQKINGVNQGYKLSAWKVNPSLDASVEPALVKTVNPSPFDPLAEQEAIVGDLEKYMEYYITVLCFTNPGDGPNSIPVYTRTKEDVPEPVKEMKFENITDREVTVLWTAPEHANGVLLGYTLIYMVKDLPHTADIRNLTAGTLRLRITDLQAMTHYRFEIYAWTSMGRGSSKVAVIQSGVEPVLPDPPTKLAVSNIEAFSVVLQFTPGFDGNSSIIKWVMQAQPGLSTDWEVVDEVSAPDAATLTVSNLIPFTKYRVRLLATNIVGMSSPSEPTKPFQTIQAPPAHAPNNVTIRAVSATELRVRWIVSLTHTLYHPPDVFCVFLLPLQQIEWYGTPRGYNITYKQASQDSRVDTISIEDHNTNSYILDGLEEFTSYEIVVSAYNDVGASPPSPVAVSRTREAAPSEGPVALSANATSSTTVVVSWGTVKARHQNGIIEGYKVYYGAKDVPSQVALRIQYLIHHSKTKYFKFVEYKKIPNNSTSTTTLTELRKYTEYHIQVLAYTRVGDGVLSTPPVLIRTHEDVPGAPSNVSFPDVSLTMARIIWDSPLEPNGQILAYRVTYYREKYMDTNITQEFSPTARTYRATGLSPETYYMFLVTAKTNLGWGKTAQVLVYTTNNREAPQAPSQPRISQSEIFSDRITFTWTPGRDGFAPLRLACTYMELKYYTVQYAEGKSGGWQTIPHRIDPMLTTYTVDSLKPHKDYQFRIQATNDIGPSGWSPSSELTRTLPAAPSKTVGDIKVIPITRTSVKVKWSPLSDEAFNGDTGTGGYRIHYRQVTDFPSTHSLQQEEIYDIHSSEVTLHELLRDRNYEIQLLPFNSQGEGPASKPVVVYVGEAVPTGEPRTVKTKAINANQVALSWLPPRENQQNGDLLGYKIFYLSEDTTADQEEMEVVPASTTTHTLLFLETYTTYVIQIVAFNPAGDGPRSYPVTVKTLQGYPGAPGEMLFTDITMTSVRVTWSPPEEPNGEIQYYLVTYRTAEPDDNFSKEVKQRVSDTHLLVTDLDEEITYTFSVRAYTIGFGPPTEANITTGPQLGSPGPLEDLQVRETLSAFSLHWSNGRSGRGPILGYLIQSMKKDERKWETVTRSSQGPADSFAIPYGNLQPSTLYFFRVMAYNAYGISSPVQTEKAVATPAKAYGYTAQPPFYRQPLFLVILAAAGIVVIIAVVAVLCVKSKSYKYKEESTKSQEETLSMDEAETGFIPVHLRNSRRSLSKRASIASESDVDSERSNPHSFVNHYANVNGTLRQSWKRTARPAPTPIPTHLQSNIPAPVPPSLSHLPLHPPRNYSSYTDSEAEGSAIVSLNGGQIIMNNMAGSRAPLPGFSSFLLQRTKFHSDKKRQMGGEISKPEGEPQIILFNAKSKNLHLLREEVWNVWSKGIWPGASSDFPPMEHTWAILQDSVLKAPHPQNREDLSDLVSKEKPRTCAKPTIQGAEIDLLFFSRPPTEAHVGIIHEMVDQSCPFRTFLLWTQIGDDVSQVGYDSRLRLHWELLYRAHKHSCSTSCEVKSSKLYNSLLVQSMEKLRKSLEALEKRDSNDLPELYPELVAKTVGLKKTQEAWAKYHKLYQRHLDACDEEAKDEEEKAVVDAKHVEAEREKDDTKKNLELLRQQLEDLELKEEKERKAKTELKEWLKQCKSEDSSVKARKEKISSGAKEAAETREGSEIAHVELHRIGWKTKSYFSNQLRHDEKQRPKKAVPFHLDSHDNSKDYIQNYLWQQAESAHNSVTDSKDAGRLVAAPVPTADSIVTGSVSKMGMPSRSYREEVNQLLCLVYAELVRNLGRAVDPYA</sequence>
<dbReference type="CDD" id="cd00063">
    <property type="entry name" value="FN3"/>
    <property type="match status" value="13"/>
</dbReference>
<feature type="transmembrane region" description="Helical" evidence="14">
    <location>
        <begin position="2013"/>
        <end position="2035"/>
    </location>
</feature>
<feature type="domain" description="Fibronectin type-III" evidence="16">
    <location>
        <begin position="1149"/>
        <end position="1264"/>
    </location>
</feature>
<proteinExistence type="inferred from homology"/>
<feature type="domain" description="Ig-like" evidence="15">
    <location>
        <begin position="196"/>
        <end position="290"/>
    </location>
</feature>
<keyword evidence="8" id="KW-1015">Disulfide bond</keyword>
<dbReference type="FunFam" id="2.60.40.10:FF:000032">
    <property type="entry name" value="palladin isoform X1"/>
    <property type="match status" value="2"/>
</dbReference>
<keyword evidence="2 14" id="KW-0812">Transmembrane</keyword>
<feature type="domain" description="Fibronectin type-III" evidence="16">
    <location>
        <begin position="1487"/>
        <end position="1593"/>
    </location>
</feature>
<evidence type="ECO:0000256" key="4">
    <source>
        <dbReference type="ARBA" id="ARBA00022737"/>
    </source>
</evidence>
<comment type="similarity">
    <text evidence="11">Belongs to the sidekick family.</text>
</comment>
<dbReference type="InterPro" id="IPR036116">
    <property type="entry name" value="FN3_sf"/>
</dbReference>
<dbReference type="Pfam" id="PF07679">
    <property type="entry name" value="I-set"/>
    <property type="match status" value="3"/>
</dbReference>
<evidence type="ECO:0000256" key="9">
    <source>
        <dbReference type="ARBA" id="ARBA00023180"/>
    </source>
</evidence>
<feature type="domain" description="Fibronectin type-III" evidence="16">
    <location>
        <begin position="841"/>
        <end position="947"/>
    </location>
</feature>
<dbReference type="FunFam" id="2.60.40.10:FF:000209">
    <property type="entry name" value="Sidekick cell adhesion molecule 2"/>
    <property type="match status" value="1"/>
</dbReference>
<dbReference type="EMBL" id="CAJPEV010001376">
    <property type="protein sequence ID" value="CAG0892307.1"/>
    <property type="molecule type" value="Genomic_DNA"/>
</dbReference>
<dbReference type="FunFam" id="2.60.40.10:FF:000360">
    <property type="entry name" value="Sidekick cell adhesion molecule 2"/>
    <property type="match status" value="2"/>
</dbReference>
<evidence type="ECO:0000256" key="12">
    <source>
        <dbReference type="SAM" id="Coils"/>
    </source>
</evidence>
<evidence type="ECO:0008006" key="19">
    <source>
        <dbReference type="Google" id="ProtNLM"/>
    </source>
</evidence>
<dbReference type="SUPFAM" id="SSF49265">
    <property type="entry name" value="Fibronectin type III"/>
    <property type="match status" value="8"/>
</dbReference>
<evidence type="ECO:0000256" key="1">
    <source>
        <dbReference type="ARBA" id="ARBA00004479"/>
    </source>
</evidence>
<feature type="domain" description="Fibronectin type-III" evidence="16">
    <location>
        <begin position="1269"/>
        <end position="1385"/>
    </location>
</feature>
<keyword evidence="6 14" id="KW-1133">Transmembrane helix</keyword>